<evidence type="ECO:0000259" key="2">
    <source>
        <dbReference type="Pfam" id="PF03496"/>
    </source>
</evidence>
<keyword evidence="1" id="KW-0808">Transferase</keyword>
<comment type="caution">
    <text evidence="1">Lacks conserved residue(s) required for the propagation of feature annotation.</text>
</comment>
<evidence type="ECO:0000313" key="4">
    <source>
        <dbReference type="Proteomes" id="UP000203936"/>
    </source>
</evidence>
<dbReference type="RefSeq" id="YP_009323400.1">
    <property type="nucleotide sequence ID" value="NC_031928.1"/>
</dbReference>
<dbReference type="KEGG" id="vg:30308526"/>
<feature type="domain" description="ADP ribosyltransferase" evidence="2">
    <location>
        <begin position="400"/>
        <end position="574"/>
    </location>
</feature>
<feature type="chain" id="PRO_5042303828" description="NAD(+)--arginine ADP-ribosyltransferase" evidence="1">
    <location>
        <begin position="1"/>
        <end position="631"/>
    </location>
</feature>
<dbReference type="SUPFAM" id="SSF56399">
    <property type="entry name" value="ADP-ribosylation"/>
    <property type="match status" value="1"/>
</dbReference>
<dbReference type="Gene3D" id="3.90.176.10">
    <property type="entry name" value="Toxin ADP-ribosyltransferase, Chain A, domain 1"/>
    <property type="match status" value="1"/>
</dbReference>
<name>A0A172Q1G7_9CAUD</name>
<evidence type="ECO:0000256" key="1">
    <source>
        <dbReference type="HAMAP-Rule" id="MF_04139"/>
    </source>
</evidence>
<comment type="similarity">
    <text evidence="1">Belongs to the Tevenvirinae NAD(+)--arginine ADP-ribosyltransferase family.</text>
</comment>
<feature type="site" description="Cleavage" evidence="1">
    <location>
        <begin position="7"/>
        <end position="8"/>
    </location>
</feature>
<dbReference type="GO" id="GO:0005576">
    <property type="term" value="C:extracellular region"/>
    <property type="evidence" value="ECO:0007669"/>
    <property type="project" value="InterPro"/>
</dbReference>
<keyword evidence="1" id="KW-0946">Virion</keyword>
<dbReference type="GO" id="GO:0016779">
    <property type="term" value="F:nucleotidyltransferase activity"/>
    <property type="evidence" value="ECO:0007669"/>
    <property type="project" value="UniProtKB-KW"/>
</dbReference>
<dbReference type="PIRSF" id="PIRSF000491">
    <property type="entry name" value="Alt_phage"/>
    <property type="match status" value="1"/>
</dbReference>
<dbReference type="Pfam" id="PF03496">
    <property type="entry name" value="ADPrib_exo_Tox"/>
    <property type="match status" value="1"/>
</dbReference>
<dbReference type="InterPro" id="IPR016225">
    <property type="entry name" value="Phage_T4_Alt-like"/>
</dbReference>
<proteinExistence type="inferred from homology"/>
<keyword evidence="1" id="KW-0328">Glycosyltransferase</keyword>
<organism evidence="3 4">
    <name type="scientific">Escherichia phage WG01</name>
    <dbReference type="NCBI Taxonomy" id="1837931"/>
    <lineage>
        <taxon>Viruses</taxon>
        <taxon>Duplodnaviria</taxon>
        <taxon>Heunggongvirae</taxon>
        <taxon>Uroviricota</taxon>
        <taxon>Caudoviricetes</taxon>
        <taxon>Pantevenvirales</taxon>
        <taxon>Straboviridae</taxon>
        <taxon>Tevenvirinae</taxon>
        <taxon>Dhakavirus</taxon>
        <taxon>Dhakavirus wg01</taxon>
    </lineage>
</organism>
<sequence>MSEQLNEVFDGAIDLSAVNLNPKLKVPQIWNIKAEGNENLVARMVSYTSEGDTIRQVKPGDKYVHIILMSLSSKGAPAELKGGLGSNPISAIRSIFDTVYEQVKKLRMDAVMFRFPTKKMKGQEKAVQRVLAKLIATRAGGQFKVLDALYQYTGKHSYVFIYRKNKNIESINGIPNINPELYTKVESEVGDVYVSKKTGEDVTKLEAIAKSIDEIEKSRSDKMVITKTKVSKRAAINALYSTAEPTGLSKFSAEHKKAYADYSATSSVHSSEDSKESQIALASNKILKDASKEMAEYLDYIFNGVNPSFEVDERKLKLIADIKFALEASDSLDKSNSVIEALKSGKSHVDILRLVAAALLDDSVKGTWARESKIKEVIKSLVAVYTKSIQPLFKISDNPNLSKPQEEAVKKYTRGGYNHINNFLLGKTDTTDEMIKMIGELDSTFENGTKLPKGTIVYRSQIMPTEMALNSIKHKVMYLPIFASTSLAPNIFGEMGHAQSNLDPEALSSDIDSNLEDTIKSATGSARDTIKLGLIIKGADKIKVIVPGDLANWSTETEVILPRGVMLKINKVYGASKGPMGSIGKYVLVECEVVATEQITEENSYSTGFSFGNYDRIMYEDSMEKLANLFK</sequence>
<comment type="subcellular location">
    <subcellularLocation>
        <location evidence="1">Virion</location>
    </subcellularLocation>
    <text evidence="1">About 25-50 copies per virion. This protein is injected into the bacterial cell along with the viral DNA.</text>
</comment>
<dbReference type="EMBL" id="KU878968">
    <property type="protein sequence ID" value="AND75873.1"/>
    <property type="molecule type" value="Genomic_DNA"/>
</dbReference>
<dbReference type="InterPro" id="IPR003540">
    <property type="entry name" value="ADP-ribosyltransferase"/>
</dbReference>
<dbReference type="GO" id="GO:0044423">
    <property type="term" value="C:virion component"/>
    <property type="evidence" value="ECO:0007669"/>
    <property type="project" value="UniProtKB-UniRule"/>
</dbReference>
<protein>
    <recommendedName>
        <fullName evidence="1">NAD(+)--arginine ADP-ribosyltransferase</fullName>
        <ecNumber evidence="1">2.4.2.31</ecNumber>
    </recommendedName>
</protein>
<feature type="active site" evidence="1">
    <location>
        <position position="558"/>
    </location>
</feature>
<gene>
    <name evidence="3" type="ORF">WG01_201</name>
</gene>
<dbReference type="HAMAP" id="MF_04139">
    <property type="entry name" value="ALT_T4"/>
    <property type="match status" value="1"/>
</dbReference>
<dbReference type="PROSITE" id="PS51996">
    <property type="entry name" value="TR_MART"/>
    <property type="match status" value="1"/>
</dbReference>
<evidence type="ECO:0000313" key="3">
    <source>
        <dbReference type="EMBL" id="AND75873.1"/>
    </source>
</evidence>
<comment type="function">
    <text evidence="1">ADP-ribosyltransferase that efficiently ADP-ribosylates one of the two alpha subunits of host RNA polymerase RPOA on an arginine located in the C-terminal region. ADP-ribosylation of RPOA alpha subunit enhances the transcription of viral early genes. Also ribosylates RPOA subunits beta, beta' and sigma 70 and performs an autoribosylation reaction.</text>
</comment>
<comment type="catalytic activity">
    <reaction evidence="1">
        <text>L-arginyl-[protein] + NAD(+) = N(omega)-(ADP-D-ribosyl)-L-arginyl-[protein] + nicotinamide + H(+)</text>
        <dbReference type="Rhea" id="RHEA:19149"/>
        <dbReference type="Rhea" id="RHEA-COMP:10532"/>
        <dbReference type="Rhea" id="RHEA-COMP:15087"/>
        <dbReference type="ChEBI" id="CHEBI:15378"/>
        <dbReference type="ChEBI" id="CHEBI:17154"/>
        <dbReference type="ChEBI" id="CHEBI:29965"/>
        <dbReference type="ChEBI" id="CHEBI:57540"/>
        <dbReference type="ChEBI" id="CHEBI:142554"/>
        <dbReference type="EC" id="2.4.2.31"/>
    </reaction>
</comment>
<dbReference type="GeneID" id="30308526"/>
<dbReference type="GO" id="GO:0106274">
    <property type="term" value="F:NAD+-protein-arginine ADP-ribosyltransferase activity"/>
    <property type="evidence" value="ECO:0007669"/>
    <property type="project" value="UniProtKB-UniRule"/>
</dbReference>
<dbReference type="GO" id="GO:0046782">
    <property type="term" value="P:regulation of viral transcription"/>
    <property type="evidence" value="ECO:0007669"/>
    <property type="project" value="UniProtKB-UniRule"/>
</dbReference>
<dbReference type="Proteomes" id="UP000203936">
    <property type="component" value="Segment"/>
</dbReference>
<keyword evidence="4" id="KW-1185">Reference proteome</keyword>
<keyword evidence="1" id="KW-0548">Nucleotidyltransferase</keyword>
<keyword evidence="1" id="KW-0520">NAD</keyword>
<accession>A0A172Q1G7</accession>
<reference evidence="3 4" key="1">
    <citation type="submission" date="2016-03" db="EMBL/GenBank/DDBJ databases">
        <title>Genome analysis of T4 like phage of avian pathogenic Escherichia coli.</title>
        <authorList>
            <person name="Xu J."/>
            <person name="Chen M."/>
            <person name="Zhang W."/>
        </authorList>
    </citation>
    <scope>NUCLEOTIDE SEQUENCE [LARGE SCALE GENOMIC DNA]</scope>
</reference>
<dbReference type="EC" id="2.4.2.31" evidence="1"/>